<evidence type="ECO:0000259" key="4">
    <source>
        <dbReference type="Pfam" id="PF13490"/>
    </source>
</evidence>
<dbReference type="Pfam" id="PF13490">
    <property type="entry name" value="zf-HC2"/>
    <property type="match status" value="1"/>
</dbReference>
<dbReference type="PANTHER" id="PTHR30273">
    <property type="entry name" value="PERIPLASMIC SIGNAL SENSOR AND SIGMA FACTOR ACTIVATOR FECR-RELATED"/>
    <property type="match status" value="1"/>
</dbReference>
<dbReference type="Gene3D" id="1.25.40.10">
    <property type="entry name" value="Tetratricopeptide repeat domain"/>
    <property type="match status" value="1"/>
</dbReference>
<keyword evidence="2" id="KW-1133">Transmembrane helix</keyword>
<evidence type="ECO:0000259" key="3">
    <source>
        <dbReference type="Pfam" id="PF04773"/>
    </source>
</evidence>
<feature type="region of interest" description="Disordered" evidence="1">
    <location>
        <begin position="124"/>
        <end position="164"/>
    </location>
</feature>
<proteinExistence type="predicted"/>
<sequence>MAGHEPQALWALAAGELETGAKARVEAHVAACAACSDELRRVVEARALLHTAREVAPAVRWEETGARLKAAAATRMAMPERRFLSPWALTLAGACAVALVLWLGSALMARRNAGLGTSTVAVQAPRDVEGSSGSTPAHPPVDARKDPAVVATGPGSTPTTGDAQKAQETIAARADAASTTEVERVTGAVVREVTGSEHALESGTRLRSGMAVRTLPKASAVLRLPDESRVRLSAGSDVLLARAETNAVHLTVQQGRLSVTASHARREGFLVESAGLRVTVVGTVFSVERTSRGAAVAVLEGRVRVDAEGQPPRFVDAGERVELTQAGGALRPRALSAGDRQAFHDLRAAEPRPTVASVQSSRKEPTRTDVVPAPKVKPDTAVASKSAQSQPTNNSAPRQSFATAANPLEAPAPPTEAIAPAPESPPSASDTAVATAPTRPSPSDDDFVPYPGSSGDALAPSALGLTPGAVQAPSIAAVPPPPPRRRKTLGMLVPGGLLSDDSDERFLGYARLQSHATTCGRFLVGLGEIAEASPRSNHREEARSLRGRCFTKQRQPVAAEDEYRQYLREFPSGRYAPEARVALGLPVNPASGTPESAPAPLPVTPRWNAPGSPQRTPVSPGVPRRW</sequence>
<feature type="compositionally biased region" description="Polar residues" evidence="1">
    <location>
        <begin position="383"/>
        <end position="401"/>
    </location>
</feature>
<feature type="domain" description="Putative zinc-finger" evidence="4">
    <location>
        <begin position="8"/>
        <end position="35"/>
    </location>
</feature>
<dbReference type="Pfam" id="PF04773">
    <property type="entry name" value="FecR"/>
    <property type="match status" value="1"/>
</dbReference>
<keyword evidence="2" id="KW-0472">Membrane</keyword>
<protein>
    <submittedName>
        <fullName evidence="5">VgrG protein</fullName>
    </submittedName>
</protein>
<comment type="caution">
    <text evidence="5">The sequence shown here is derived from an EMBL/GenBank/DDBJ whole genome shotgun (WGS) entry which is preliminary data.</text>
</comment>
<feature type="region of interest" description="Disordered" evidence="1">
    <location>
        <begin position="586"/>
        <end position="626"/>
    </location>
</feature>
<evidence type="ECO:0000256" key="2">
    <source>
        <dbReference type="SAM" id="Phobius"/>
    </source>
</evidence>
<dbReference type="InterPro" id="IPR011990">
    <property type="entry name" value="TPR-like_helical_dom_sf"/>
</dbReference>
<accession>A0ABX9QMW0</accession>
<gene>
    <name evidence="5" type="ORF">D7Y13_08125</name>
</gene>
<feature type="compositionally biased region" description="Low complexity" evidence="1">
    <location>
        <begin position="402"/>
        <end position="432"/>
    </location>
</feature>
<keyword evidence="6" id="KW-1185">Reference proteome</keyword>
<name>A0ABX9QMW0_9BACT</name>
<feature type="domain" description="FecR protein" evidence="3">
    <location>
        <begin position="212"/>
        <end position="304"/>
    </location>
</feature>
<dbReference type="EMBL" id="RAWI01000041">
    <property type="protein sequence ID" value="RKI13173.1"/>
    <property type="molecule type" value="Genomic_DNA"/>
</dbReference>
<dbReference type="InterPro" id="IPR006860">
    <property type="entry name" value="FecR"/>
</dbReference>
<organism evidence="5 6">
    <name type="scientific">Corallococcus praedator</name>
    <dbReference type="NCBI Taxonomy" id="2316724"/>
    <lineage>
        <taxon>Bacteria</taxon>
        <taxon>Pseudomonadati</taxon>
        <taxon>Myxococcota</taxon>
        <taxon>Myxococcia</taxon>
        <taxon>Myxococcales</taxon>
        <taxon>Cystobacterineae</taxon>
        <taxon>Myxococcaceae</taxon>
        <taxon>Corallococcus</taxon>
    </lineage>
</organism>
<evidence type="ECO:0000256" key="1">
    <source>
        <dbReference type="SAM" id="MobiDB-lite"/>
    </source>
</evidence>
<dbReference type="Proteomes" id="UP000278907">
    <property type="component" value="Unassembled WGS sequence"/>
</dbReference>
<dbReference type="Gene3D" id="1.10.10.1320">
    <property type="entry name" value="Anti-sigma factor, zinc-finger domain"/>
    <property type="match status" value="1"/>
</dbReference>
<evidence type="ECO:0000313" key="5">
    <source>
        <dbReference type="EMBL" id="RKI13173.1"/>
    </source>
</evidence>
<feature type="region of interest" description="Disordered" evidence="1">
    <location>
        <begin position="345"/>
        <end position="465"/>
    </location>
</feature>
<dbReference type="InterPro" id="IPR012373">
    <property type="entry name" value="Ferrdict_sens_TM"/>
</dbReference>
<evidence type="ECO:0000313" key="6">
    <source>
        <dbReference type="Proteomes" id="UP000278907"/>
    </source>
</evidence>
<dbReference type="PANTHER" id="PTHR30273:SF2">
    <property type="entry name" value="PROTEIN FECR"/>
    <property type="match status" value="1"/>
</dbReference>
<dbReference type="InterPro" id="IPR041916">
    <property type="entry name" value="Anti_sigma_zinc_sf"/>
</dbReference>
<feature type="transmembrane region" description="Helical" evidence="2">
    <location>
        <begin position="83"/>
        <end position="103"/>
    </location>
</feature>
<dbReference type="RefSeq" id="WP_120583507.1">
    <property type="nucleotide sequence ID" value="NZ_RAWI01000041.1"/>
</dbReference>
<dbReference type="InterPro" id="IPR027383">
    <property type="entry name" value="Znf_put"/>
</dbReference>
<keyword evidence="2" id="KW-0812">Transmembrane</keyword>
<reference evidence="5 6" key="1">
    <citation type="submission" date="2018-09" db="EMBL/GenBank/DDBJ databases">
        <authorList>
            <person name="Livingstone P.G."/>
            <person name="Whitworth D.E."/>
        </authorList>
    </citation>
    <scope>NUCLEOTIDE SEQUENCE [LARGE SCALE GENOMIC DNA]</scope>
    <source>
        <strain evidence="5 6">CA031B</strain>
    </source>
</reference>
<dbReference type="Gene3D" id="2.60.120.1440">
    <property type="match status" value="1"/>
</dbReference>